<evidence type="ECO:0000313" key="1">
    <source>
        <dbReference type="EMBL" id="JAE05374.1"/>
    </source>
</evidence>
<sequence length="87" mass="9816">MDDQSTNDFIPLPQEDALEGVDDLFGLLQDESHYSEYKGSSDSEDHTTFHQACVRKEDECYPSMVNSNLRSDSEARKSVFFSVSESA</sequence>
<proteinExistence type="predicted"/>
<name>A0A0A9F2C4_ARUDO</name>
<organism evidence="1">
    <name type="scientific">Arundo donax</name>
    <name type="common">Giant reed</name>
    <name type="synonym">Donax arundinaceus</name>
    <dbReference type="NCBI Taxonomy" id="35708"/>
    <lineage>
        <taxon>Eukaryota</taxon>
        <taxon>Viridiplantae</taxon>
        <taxon>Streptophyta</taxon>
        <taxon>Embryophyta</taxon>
        <taxon>Tracheophyta</taxon>
        <taxon>Spermatophyta</taxon>
        <taxon>Magnoliopsida</taxon>
        <taxon>Liliopsida</taxon>
        <taxon>Poales</taxon>
        <taxon>Poaceae</taxon>
        <taxon>PACMAD clade</taxon>
        <taxon>Arundinoideae</taxon>
        <taxon>Arundineae</taxon>
        <taxon>Arundo</taxon>
    </lineage>
</organism>
<reference evidence="1" key="1">
    <citation type="submission" date="2014-09" db="EMBL/GenBank/DDBJ databases">
        <authorList>
            <person name="Magalhaes I.L.F."/>
            <person name="Oliveira U."/>
            <person name="Santos F.R."/>
            <person name="Vidigal T.H.D.A."/>
            <person name="Brescovit A.D."/>
            <person name="Santos A.J."/>
        </authorList>
    </citation>
    <scope>NUCLEOTIDE SEQUENCE</scope>
    <source>
        <tissue evidence="1">Shoot tissue taken approximately 20 cm above the soil surface</tissue>
    </source>
</reference>
<protein>
    <submittedName>
        <fullName evidence="1">Uncharacterized protein</fullName>
    </submittedName>
</protein>
<dbReference type="EMBL" id="GBRH01192522">
    <property type="protein sequence ID" value="JAE05374.1"/>
    <property type="molecule type" value="Transcribed_RNA"/>
</dbReference>
<dbReference type="AlphaFoldDB" id="A0A0A9F2C4"/>
<reference evidence="1" key="2">
    <citation type="journal article" date="2015" name="Data Brief">
        <title>Shoot transcriptome of the giant reed, Arundo donax.</title>
        <authorList>
            <person name="Barrero R.A."/>
            <person name="Guerrero F.D."/>
            <person name="Moolhuijzen P."/>
            <person name="Goolsby J.A."/>
            <person name="Tidwell J."/>
            <person name="Bellgard S.E."/>
            <person name="Bellgard M.I."/>
        </authorList>
    </citation>
    <scope>NUCLEOTIDE SEQUENCE</scope>
    <source>
        <tissue evidence="1">Shoot tissue taken approximately 20 cm above the soil surface</tissue>
    </source>
</reference>
<accession>A0A0A9F2C4</accession>